<dbReference type="KEGG" id="cfi:Celf_2225"/>
<accession>F4H256</accession>
<dbReference type="Proteomes" id="UP000008460">
    <property type="component" value="Chromosome"/>
</dbReference>
<evidence type="ECO:0000313" key="2">
    <source>
        <dbReference type="EMBL" id="AEE46353.1"/>
    </source>
</evidence>
<feature type="transmembrane region" description="Helical" evidence="1">
    <location>
        <begin position="12"/>
        <end position="32"/>
    </location>
</feature>
<dbReference type="HOGENOM" id="CLU_2245086_0_0_11"/>
<dbReference type="RefSeq" id="WP_013771379.1">
    <property type="nucleotide sequence ID" value="NC_015514.1"/>
</dbReference>
<evidence type="ECO:0000256" key="1">
    <source>
        <dbReference type="SAM" id="Phobius"/>
    </source>
</evidence>
<dbReference type="EMBL" id="CP002666">
    <property type="protein sequence ID" value="AEE46353.1"/>
    <property type="molecule type" value="Genomic_DNA"/>
</dbReference>
<organism evidence="2 3">
    <name type="scientific">Cellulomonas fimi (strain ATCC 484 / DSM 20113 / JCM 1341 / CCUG 24087 / LMG 16345 / NBRC 15513 / NCIMB 8980 / NCTC 7547 / NRS-133)</name>
    <dbReference type="NCBI Taxonomy" id="590998"/>
    <lineage>
        <taxon>Bacteria</taxon>
        <taxon>Bacillati</taxon>
        <taxon>Actinomycetota</taxon>
        <taxon>Actinomycetes</taxon>
        <taxon>Micrococcales</taxon>
        <taxon>Cellulomonadaceae</taxon>
        <taxon>Cellulomonas</taxon>
    </lineage>
</organism>
<dbReference type="AlphaFoldDB" id="F4H256"/>
<keyword evidence="1" id="KW-0472">Membrane</keyword>
<keyword evidence="3" id="KW-1185">Reference proteome</keyword>
<protein>
    <submittedName>
        <fullName evidence="2">Uncharacterized protein</fullName>
    </submittedName>
</protein>
<reference evidence="2 3" key="1">
    <citation type="submission" date="2011-04" db="EMBL/GenBank/DDBJ databases">
        <title>Complete sequence of Cellulomonas fimi ATCC 484.</title>
        <authorList>
            <consortium name="US DOE Joint Genome Institute"/>
            <person name="Lucas S."/>
            <person name="Han J."/>
            <person name="Lapidus A."/>
            <person name="Cheng J.-F."/>
            <person name="Goodwin L."/>
            <person name="Pitluck S."/>
            <person name="Peters L."/>
            <person name="Chertkov O."/>
            <person name="Detter J.C."/>
            <person name="Han C."/>
            <person name="Tapia R."/>
            <person name="Land M."/>
            <person name="Hauser L."/>
            <person name="Kyrpides N."/>
            <person name="Ivanova N."/>
            <person name="Ovchinnikova G."/>
            <person name="Pagani I."/>
            <person name="Mead D."/>
            <person name="Brumm P."/>
            <person name="Woyke T."/>
        </authorList>
    </citation>
    <scope>NUCLEOTIDE SEQUENCE [LARGE SCALE GENOMIC DNA]</scope>
    <source>
        <strain evidence="3">ATCC 484 / DSM 20113 / JCM 1341 / NBRC 15513 / NCIMB 8980 / NCTC 7547</strain>
    </source>
</reference>
<sequence>MERSERARDRRFVVRLVAVLACVLVVLLLLVVRSAHEACMTAELSLLDATMDRADICRARWTPRRWADLAGLAGVGAAGLALLGTLVVGVRRRSRRRRAGRVVR</sequence>
<keyword evidence="1" id="KW-1133">Transmembrane helix</keyword>
<feature type="transmembrane region" description="Helical" evidence="1">
    <location>
        <begin position="69"/>
        <end position="90"/>
    </location>
</feature>
<name>F4H256_CELFA</name>
<proteinExistence type="predicted"/>
<keyword evidence="1" id="KW-0812">Transmembrane</keyword>
<evidence type="ECO:0000313" key="3">
    <source>
        <dbReference type="Proteomes" id="UP000008460"/>
    </source>
</evidence>
<gene>
    <name evidence="2" type="ordered locus">Celf_2225</name>
</gene>